<dbReference type="InterPro" id="IPR000048">
    <property type="entry name" value="IQ_motif_EF-hand-BS"/>
</dbReference>
<protein>
    <submittedName>
        <fullName evidence="2">Uncharacterized protein</fullName>
    </submittedName>
</protein>
<evidence type="ECO:0000256" key="1">
    <source>
        <dbReference type="ARBA" id="ARBA00022860"/>
    </source>
</evidence>
<name>A0AAV0YQI0_VICFA</name>
<keyword evidence="1" id="KW-0112">Calmodulin-binding</keyword>
<gene>
    <name evidence="2" type="ORF">VFH_I301000</name>
</gene>
<accession>A0AAV0YQI0</accession>
<reference evidence="2 3" key="1">
    <citation type="submission" date="2023-01" db="EMBL/GenBank/DDBJ databases">
        <authorList>
            <person name="Kreplak J."/>
        </authorList>
    </citation>
    <scope>NUCLEOTIDE SEQUENCE [LARGE SCALE GENOMIC DNA]</scope>
</reference>
<dbReference type="SMART" id="SM00015">
    <property type="entry name" value="IQ"/>
    <property type="match status" value="2"/>
</dbReference>
<sequence>MNCFLILTLTNCFKIHKLPSNSVPFKKDSDRHLFTALTPKPFPSISRMVIPPNPVGTSIHGRECYQEGHHATDAAIKIQKHARRHGSRKAYSKLHASVLTLQTALRAIAARKEFTGTGTDNMTEYLACQTLLVVVANGLGGKKLESACLSPPDVEISSLIKWERSLLRN</sequence>
<evidence type="ECO:0000313" key="3">
    <source>
        <dbReference type="Proteomes" id="UP001157006"/>
    </source>
</evidence>
<dbReference type="AlphaFoldDB" id="A0AAV0YQI0"/>
<evidence type="ECO:0000313" key="2">
    <source>
        <dbReference type="EMBL" id="CAI8587468.1"/>
    </source>
</evidence>
<dbReference type="Pfam" id="PF00612">
    <property type="entry name" value="IQ"/>
    <property type="match status" value="1"/>
</dbReference>
<proteinExistence type="predicted"/>
<dbReference type="Proteomes" id="UP001157006">
    <property type="component" value="Chromosome 1L"/>
</dbReference>
<organism evidence="2 3">
    <name type="scientific">Vicia faba</name>
    <name type="common">Broad bean</name>
    <name type="synonym">Faba vulgaris</name>
    <dbReference type="NCBI Taxonomy" id="3906"/>
    <lineage>
        <taxon>Eukaryota</taxon>
        <taxon>Viridiplantae</taxon>
        <taxon>Streptophyta</taxon>
        <taxon>Embryophyta</taxon>
        <taxon>Tracheophyta</taxon>
        <taxon>Spermatophyta</taxon>
        <taxon>Magnoliopsida</taxon>
        <taxon>eudicotyledons</taxon>
        <taxon>Gunneridae</taxon>
        <taxon>Pentapetalae</taxon>
        <taxon>rosids</taxon>
        <taxon>fabids</taxon>
        <taxon>Fabales</taxon>
        <taxon>Fabaceae</taxon>
        <taxon>Papilionoideae</taxon>
        <taxon>50 kb inversion clade</taxon>
        <taxon>NPAAA clade</taxon>
        <taxon>Hologalegina</taxon>
        <taxon>IRL clade</taxon>
        <taxon>Fabeae</taxon>
        <taxon>Vicia</taxon>
    </lineage>
</organism>
<dbReference type="EMBL" id="OX451736">
    <property type="protein sequence ID" value="CAI8587468.1"/>
    <property type="molecule type" value="Genomic_DNA"/>
</dbReference>
<dbReference type="GO" id="GO:0005516">
    <property type="term" value="F:calmodulin binding"/>
    <property type="evidence" value="ECO:0007669"/>
    <property type="project" value="UniProtKB-KW"/>
</dbReference>
<dbReference type="Gene3D" id="1.20.5.190">
    <property type="match status" value="1"/>
</dbReference>
<dbReference type="PROSITE" id="PS50096">
    <property type="entry name" value="IQ"/>
    <property type="match status" value="1"/>
</dbReference>
<keyword evidence="3" id="KW-1185">Reference proteome</keyword>